<protein>
    <submittedName>
        <fullName evidence="2">Uncharacterized protein</fullName>
    </submittedName>
</protein>
<reference evidence="2" key="1">
    <citation type="submission" date="2022-11" db="UniProtKB">
        <authorList>
            <consortium name="WormBaseParasite"/>
        </authorList>
    </citation>
    <scope>IDENTIFICATION</scope>
</reference>
<name>A0A915KG53_ROMCU</name>
<dbReference type="AlphaFoldDB" id="A0A915KG53"/>
<evidence type="ECO:0000313" key="1">
    <source>
        <dbReference type="Proteomes" id="UP000887565"/>
    </source>
</evidence>
<accession>A0A915KG53</accession>
<sequence>MYGSGSVDGIHNQEKQSLSQKIQKNLALLKTLRDLLLARLRKQNDFRFLDRIDIGFIKLLKASLNVFISFSTQESHDSTYAIAITIAINDNKCIKYIVGII</sequence>
<organism evidence="1 2">
    <name type="scientific">Romanomermis culicivorax</name>
    <name type="common">Nematode worm</name>
    <dbReference type="NCBI Taxonomy" id="13658"/>
    <lineage>
        <taxon>Eukaryota</taxon>
        <taxon>Metazoa</taxon>
        <taxon>Ecdysozoa</taxon>
        <taxon>Nematoda</taxon>
        <taxon>Enoplea</taxon>
        <taxon>Dorylaimia</taxon>
        <taxon>Mermithida</taxon>
        <taxon>Mermithoidea</taxon>
        <taxon>Mermithidae</taxon>
        <taxon>Romanomermis</taxon>
    </lineage>
</organism>
<dbReference type="WBParaSite" id="nRc.2.0.1.t37365-RA">
    <property type="protein sequence ID" value="nRc.2.0.1.t37365-RA"/>
    <property type="gene ID" value="nRc.2.0.1.g37365"/>
</dbReference>
<dbReference type="Proteomes" id="UP000887565">
    <property type="component" value="Unplaced"/>
</dbReference>
<evidence type="ECO:0000313" key="2">
    <source>
        <dbReference type="WBParaSite" id="nRc.2.0.1.t37365-RA"/>
    </source>
</evidence>
<proteinExistence type="predicted"/>
<keyword evidence="1" id="KW-1185">Reference proteome</keyword>